<dbReference type="InterPro" id="IPR011703">
    <property type="entry name" value="ATPase_AAA-3"/>
</dbReference>
<dbReference type="InterPro" id="IPR050764">
    <property type="entry name" value="CbbQ/NirQ/NorQ/GpvN"/>
</dbReference>
<comment type="caution">
    <text evidence="3">The sequence shown here is derived from an EMBL/GenBank/DDBJ whole genome shotgun (WGS) entry which is preliminary data.</text>
</comment>
<dbReference type="HOGENOM" id="CLU_034716_2_0_7"/>
<feature type="domain" description="ATPase AAA-3" evidence="1">
    <location>
        <begin position="41"/>
        <end position="172"/>
    </location>
</feature>
<organism evidence="3 4">
    <name type="scientific">Entotheonella factor</name>
    <dbReference type="NCBI Taxonomy" id="1429438"/>
    <lineage>
        <taxon>Bacteria</taxon>
        <taxon>Pseudomonadati</taxon>
        <taxon>Nitrospinota/Tectimicrobiota group</taxon>
        <taxon>Candidatus Tectimicrobiota</taxon>
        <taxon>Candidatus Entotheonellia</taxon>
        <taxon>Candidatus Entotheonellales</taxon>
        <taxon>Candidatus Entotheonellaceae</taxon>
        <taxon>Candidatus Entotheonella</taxon>
    </lineage>
</organism>
<evidence type="ECO:0000259" key="1">
    <source>
        <dbReference type="Pfam" id="PF07726"/>
    </source>
</evidence>
<dbReference type="GO" id="GO:0005524">
    <property type="term" value="F:ATP binding"/>
    <property type="evidence" value="ECO:0007669"/>
    <property type="project" value="InterPro"/>
</dbReference>
<gene>
    <name evidence="3" type="ORF">ETSY1_28940</name>
</gene>
<dbReference type="InterPro" id="IPR027417">
    <property type="entry name" value="P-loop_NTPase"/>
</dbReference>
<accession>W4LEV9</accession>
<dbReference type="PANTHER" id="PTHR42759:SF1">
    <property type="entry name" value="MAGNESIUM-CHELATASE SUBUNIT CHLD"/>
    <property type="match status" value="1"/>
</dbReference>
<reference evidence="3 4" key="1">
    <citation type="journal article" date="2014" name="Nature">
        <title>An environmental bacterial taxon with a large and distinct metabolic repertoire.</title>
        <authorList>
            <person name="Wilson M.C."/>
            <person name="Mori T."/>
            <person name="Ruckert C."/>
            <person name="Uria A.R."/>
            <person name="Helf M.J."/>
            <person name="Takada K."/>
            <person name="Gernert C."/>
            <person name="Steffens U.A."/>
            <person name="Heycke N."/>
            <person name="Schmitt S."/>
            <person name="Rinke C."/>
            <person name="Helfrich E.J."/>
            <person name="Brachmann A.O."/>
            <person name="Gurgui C."/>
            <person name="Wakimoto T."/>
            <person name="Kracht M."/>
            <person name="Crusemann M."/>
            <person name="Hentschel U."/>
            <person name="Abe I."/>
            <person name="Matsunaga S."/>
            <person name="Kalinowski J."/>
            <person name="Takeyama H."/>
            <person name="Piel J."/>
        </authorList>
    </citation>
    <scope>NUCLEOTIDE SEQUENCE [LARGE SCALE GENOMIC DNA]</scope>
    <source>
        <strain evidence="4">TSY1</strain>
    </source>
</reference>
<dbReference type="Pfam" id="PF17863">
    <property type="entry name" value="AAA_lid_2"/>
    <property type="match status" value="1"/>
</dbReference>
<dbReference type="PANTHER" id="PTHR42759">
    <property type="entry name" value="MOXR FAMILY PROTEIN"/>
    <property type="match status" value="1"/>
</dbReference>
<dbReference type="PIRSF" id="PIRSF002849">
    <property type="entry name" value="AAA_ATPase_chaperone_MoxR_prd"/>
    <property type="match status" value="1"/>
</dbReference>
<dbReference type="GO" id="GO:0016887">
    <property type="term" value="F:ATP hydrolysis activity"/>
    <property type="evidence" value="ECO:0007669"/>
    <property type="project" value="InterPro"/>
</dbReference>
<protein>
    <submittedName>
        <fullName evidence="3">ATPase AAA</fullName>
    </submittedName>
</protein>
<dbReference type="CDD" id="cd00009">
    <property type="entry name" value="AAA"/>
    <property type="match status" value="1"/>
</dbReference>
<dbReference type="Proteomes" id="UP000019141">
    <property type="component" value="Unassembled WGS sequence"/>
</dbReference>
<evidence type="ECO:0000313" key="3">
    <source>
        <dbReference type="EMBL" id="ETW95856.1"/>
    </source>
</evidence>
<dbReference type="EMBL" id="AZHW01000865">
    <property type="protein sequence ID" value="ETW95856.1"/>
    <property type="molecule type" value="Genomic_DNA"/>
</dbReference>
<dbReference type="Gene3D" id="3.40.50.300">
    <property type="entry name" value="P-loop containing nucleotide triphosphate hydrolases"/>
    <property type="match status" value="1"/>
</dbReference>
<feature type="domain" description="ChlI/MoxR AAA lid" evidence="2">
    <location>
        <begin position="255"/>
        <end position="321"/>
    </location>
</feature>
<dbReference type="Gene3D" id="1.10.8.80">
    <property type="entry name" value="Magnesium chelatase subunit I, C-Terminal domain"/>
    <property type="match status" value="1"/>
</dbReference>
<evidence type="ECO:0000313" key="4">
    <source>
        <dbReference type="Proteomes" id="UP000019141"/>
    </source>
</evidence>
<proteinExistence type="predicted"/>
<name>W4LEV9_ENTF1</name>
<sequence length="328" mass="36466">MIDRGNKLDALDAIRAEVSKVVLGQAALIDKLLIALLADGHILLEGAPGLAKTQIIAALGNATGGTFRRIQLLPDMLPSDITGTLIYHPDAGHFQVQKGPILDTHFLLADEINRTPPKVQAAFLQAMQEREVTLGTDTFILNDPFIVLATQNPIEEEGTYPLPEAQLDRFLFKLVVGYPDEEDELRMLDLVALDRRNPIQDVQTVTSPQELVAMREHIKEMVYVSDQIKHYIVRLVRATRQPDACPGLQDLRHVIRLGASPRGGTLNLRKACRVLAFLHGRDHVLPEDVKALALDILRHRIILDMRAEGDGITTEDVVQQILEKVEIP</sequence>
<dbReference type="PATRIC" id="fig|1429438.4.peg.5509"/>
<dbReference type="SUPFAM" id="SSF52540">
    <property type="entry name" value="P-loop containing nucleoside triphosphate hydrolases"/>
    <property type="match status" value="1"/>
</dbReference>
<dbReference type="Pfam" id="PF07726">
    <property type="entry name" value="AAA_3"/>
    <property type="match status" value="1"/>
</dbReference>
<evidence type="ECO:0000259" key="2">
    <source>
        <dbReference type="Pfam" id="PF17863"/>
    </source>
</evidence>
<keyword evidence="4" id="KW-1185">Reference proteome</keyword>
<dbReference type="AlphaFoldDB" id="W4LEV9"/>
<dbReference type="InterPro" id="IPR041628">
    <property type="entry name" value="ChlI/MoxR_AAA_lid"/>
</dbReference>